<proteinExistence type="predicted"/>
<dbReference type="Gene3D" id="3.40.630.30">
    <property type="match status" value="1"/>
</dbReference>
<dbReference type="EMBL" id="QOWE01000002">
    <property type="protein sequence ID" value="RCR71139.1"/>
    <property type="molecule type" value="Genomic_DNA"/>
</dbReference>
<dbReference type="GO" id="GO:0016747">
    <property type="term" value="F:acyltransferase activity, transferring groups other than amino-acyl groups"/>
    <property type="evidence" value="ECO:0007669"/>
    <property type="project" value="InterPro"/>
</dbReference>
<feature type="domain" description="N-acetyltransferase" evidence="3">
    <location>
        <begin position="123"/>
        <end position="259"/>
    </location>
</feature>
<dbReference type="InterPro" id="IPR050680">
    <property type="entry name" value="YpeA/RimI_acetyltransf"/>
</dbReference>
<dbReference type="Proteomes" id="UP000253383">
    <property type="component" value="Unassembled WGS sequence"/>
</dbReference>
<dbReference type="CDD" id="cd04301">
    <property type="entry name" value="NAT_SF"/>
    <property type="match status" value="1"/>
</dbReference>
<evidence type="ECO:0000256" key="1">
    <source>
        <dbReference type="ARBA" id="ARBA00022679"/>
    </source>
</evidence>
<reference evidence="4 5" key="1">
    <citation type="submission" date="2018-07" db="EMBL/GenBank/DDBJ databases">
        <title>Genome analysis of Larkinella rosea.</title>
        <authorList>
            <person name="Zhou Z."/>
            <person name="Wang G."/>
        </authorList>
    </citation>
    <scope>NUCLEOTIDE SEQUENCE [LARGE SCALE GENOMIC DNA]</scope>
    <source>
        <strain evidence="5">zzj9</strain>
    </source>
</reference>
<keyword evidence="5" id="KW-1185">Reference proteome</keyword>
<dbReference type="SUPFAM" id="SSF55729">
    <property type="entry name" value="Acyl-CoA N-acyltransferases (Nat)"/>
    <property type="match status" value="1"/>
</dbReference>
<dbReference type="RefSeq" id="WP_114404369.1">
    <property type="nucleotide sequence ID" value="NZ_QOWE01000002.1"/>
</dbReference>
<keyword evidence="1 4" id="KW-0808">Transferase</keyword>
<comment type="caution">
    <text evidence="4">The sequence shown here is derived from an EMBL/GenBank/DDBJ whole genome shotgun (WGS) entry which is preliminary data.</text>
</comment>
<organism evidence="4 5">
    <name type="scientific">Larkinella punicea</name>
    <dbReference type="NCBI Taxonomy" id="2315727"/>
    <lineage>
        <taxon>Bacteria</taxon>
        <taxon>Pseudomonadati</taxon>
        <taxon>Bacteroidota</taxon>
        <taxon>Cytophagia</taxon>
        <taxon>Cytophagales</taxon>
        <taxon>Spirosomataceae</taxon>
        <taxon>Larkinella</taxon>
    </lineage>
</organism>
<protein>
    <submittedName>
        <fullName evidence="4">GNAT family N-acetyltransferase</fullName>
    </submittedName>
</protein>
<dbReference type="OrthoDB" id="977571at2"/>
<dbReference type="InterPro" id="IPR000182">
    <property type="entry name" value="GNAT_dom"/>
</dbReference>
<dbReference type="PANTHER" id="PTHR43420:SF47">
    <property type="entry name" value="N-ACETYLTRANSFERASE DOMAIN-CONTAINING PROTEIN"/>
    <property type="match status" value="1"/>
</dbReference>
<dbReference type="PROSITE" id="PS51186">
    <property type="entry name" value="GNAT"/>
    <property type="match status" value="1"/>
</dbReference>
<keyword evidence="2" id="KW-0012">Acyltransferase</keyword>
<evidence type="ECO:0000313" key="5">
    <source>
        <dbReference type="Proteomes" id="UP000253383"/>
    </source>
</evidence>
<evidence type="ECO:0000313" key="4">
    <source>
        <dbReference type="EMBL" id="RCR71139.1"/>
    </source>
</evidence>
<sequence>MDTPEQLLDDNFNRHIQALAAQTAGMVVRTNDGITIVDAQLPSDTFNIVHIQDTSQPGFDTLKTVVAYTKESGLPFCFWLSEAAATETTRRHLQELGAVCVGSDPGMILALDAYRPIENSDHTAIRVVKTRDDLAEFASIIARNWTPLDQQVEIYYQRVAPALLNSPQNVFLVYDWEGQPVSVLELFPSDPQTIGIYSLATLGAFRGKGIGTALMRQALNYAKQAGYKTALLQASEDGFRIYQKFGFRAVTTYYEYQLA</sequence>
<dbReference type="InterPro" id="IPR016181">
    <property type="entry name" value="Acyl_CoA_acyltransferase"/>
</dbReference>
<accession>A0A368JTZ2</accession>
<evidence type="ECO:0000259" key="3">
    <source>
        <dbReference type="PROSITE" id="PS51186"/>
    </source>
</evidence>
<dbReference type="PANTHER" id="PTHR43420">
    <property type="entry name" value="ACETYLTRANSFERASE"/>
    <property type="match status" value="1"/>
</dbReference>
<gene>
    <name evidence="4" type="ORF">DUE52_02500</name>
</gene>
<dbReference type="Pfam" id="PF00583">
    <property type="entry name" value="Acetyltransf_1"/>
    <property type="match status" value="1"/>
</dbReference>
<evidence type="ECO:0000256" key="2">
    <source>
        <dbReference type="ARBA" id="ARBA00023315"/>
    </source>
</evidence>
<name>A0A368JTZ2_9BACT</name>
<dbReference type="AlphaFoldDB" id="A0A368JTZ2"/>